<evidence type="ECO:0000256" key="1">
    <source>
        <dbReference type="ARBA" id="ARBA00004370"/>
    </source>
</evidence>
<evidence type="ECO:0000259" key="6">
    <source>
        <dbReference type="PROSITE" id="PS50262"/>
    </source>
</evidence>
<evidence type="ECO:0000313" key="7">
    <source>
        <dbReference type="EMBL" id="VDO44968.1"/>
    </source>
</evidence>
<evidence type="ECO:0000313" key="9">
    <source>
        <dbReference type="WBParaSite" id="OFLC_0000596701-mRNA-1"/>
    </source>
</evidence>
<evidence type="ECO:0000256" key="4">
    <source>
        <dbReference type="ARBA" id="ARBA00023136"/>
    </source>
</evidence>
<evidence type="ECO:0000256" key="5">
    <source>
        <dbReference type="SAM" id="Phobius"/>
    </source>
</evidence>
<sequence>MENNTQNNTEWEIIYRNRLDHGVVTYVFAIPIFQLAFIGLFAYGLSLYSICKSPRYHNAFGILCFAYVLFHIQTISALLIWTVVRIIANIGLISVPWRTFSRIFSPLANSSLYAAIWMQFVLAINRVWAISYPITYDRIFNLKNDRIIVVSIWLSSILITALYYNVECERYVEADFYSWSTLFGPCKHSFLTYVAVSLSDGIFLAILIVNTIAFYHIIAYFKKKKHQAARTQQRMGQEIVFFKEGTLLR</sequence>
<dbReference type="PANTHER" id="PTHR23017">
    <property type="entry name" value="SERPENTINE RECEPTOR, CLASS X"/>
    <property type="match status" value="1"/>
</dbReference>
<dbReference type="Proteomes" id="UP000267606">
    <property type="component" value="Unassembled WGS sequence"/>
</dbReference>
<dbReference type="AlphaFoldDB" id="A0A183HEQ6"/>
<feature type="domain" description="G-protein coupled receptors family 1 profile" evidence="6">
    <location>
        <begin position="42"/>
        <end position="249"/>
    </location>
</feature>
<keyword evidence="4 5" id="KW-0472">Membrane</keyword>
<feature type="transmembrane region" description="Helical" evidence="5">
    <location>
        <begin position="112"/>
        <end position="134"/>
    </location>
</feature>
<evidence type="ECO:0000256" key="2">
    <source>
        <dbReference type="ARBA" id="ARBA00022692"/>
    </source>
</evidence>
<keyword evidence="8" id="KW-1185">Reference proteome</keyword>
<name>A0A183HEQ6_9BILA</name>
<accession>A0A183HEQ6</accession>
<feature type="transmembrane region" description="Helical" evidence="5">
    <location>
        <begin position="146"/>
        <end position="164"/>
    </location>
</feature>
<dbReference type="InterPro" id="IPR019430">
    <property type="entry name" value="7TM_GPCR_serpentine_rcpt_Srx"/>
</dbReference>
<dbReference type="SUPFAM" id="SSF81321">
    <property type="entry name" value="Family A G protein-coupled receptor-like"/>
    <property type="match status" value="1"/>
</dbReference>
<reference evidence="7 8" key="2">
    <citation type="submission" date="2018-11" db="EMBL/GenBank/DDBJ databases">
        <authorList>
            <consortium name="Pathogen Informatics"/>
        </authorList>
    </citation>
    <scope>NUCLEOTIDE SEQUENCE [LARGE SCALE GENOMIC DNA]</scope>
</reference>
<keyword evidence="3 5" id="KW-1133">Transmembrane helix</keyword>
<dbReference type="CDD" id="cd00637">
    <property type="entry name" value="7tm_classA_rhodopsin-like"/>
    <property type="match status" value="1"/>
</dbReference>
<dbReference type="WBParaSite" id="OFLC_0000596701-mRNA-1">
    <property type="protein sequence ID" value="OFLC_0000596701-mRNA-1"/>
    <property type="gene ID" value="OFLC_0000596701"/>
</dbReference>
<feature type="transmembrane region" description="Helical" evidence="5">
    <location>
        <begin position="78"/>
        <end position="100"/>
    </location>
</feature>
<feature type="transmembrane region" description="Helical" evidence="5">
    <location>
        <begin position="202"/>
        <end position="221"/>
    </location>
</feature>
<protein>
    <submittedName>
        <fullName evidence="9">G_PROTEIN_RECEP_F1_2 domain-containing protein</fullName>
    </submittedName>
</protein>
<feature type="transmembrane region" description="Helical" evidence="5">
    <location>
        <begin position="23"/>
        <end position="44"/>
    </location>
</feature>
<keyword evidence="2 5" id="KW-0812">Transmembrane</keyword>
<dbReference type="Gene3D" id="1.20.1070.10">
    <property type="entry name" value="Rhodopsin 7-helix transmembrane proteins"/>
    <property type="match status" value="1"/>
</dbReference>
<organism evidence="9">
    <name type="scientific">Onchocerca flexuosa</name>
    <dbReference type="NCBI Taxonomy" id="387005"/>
    <lineage>
        <taxon>Eukaryota</taxon>
        <taxon>Metazoa</taxon>
        <taxon>Ecdysozoa</taxon>
        <taxon>Nematoda</taxon>
        <taxon>Chromadorea</taxon>
        <taxon>Rhabditida</taxon>
        <taxon>Spirurina</taxon>
        <taxon>Spiruromorpha</taxon>
        <taxon>Filarioidea</taxon>
        <taxon>Onchocercidae</taxon>
        <taxon>Onchocerca</taxon>
    </lineage>
</organism>
<proteinExistence type="predicted"/>
<evidence type="ECO:0000313" key="8">
    <source>
        <dbReference type="Proteomes" id="UP000267606"/>
    </source>
</evidence>
<comment type="subcellular location">
    <subcellularLocation>
        <location evidence="1">Membrane</location>
    </subcellularLocation>
</comment>
<dbReference type="Pfam" id="PF10328">
    <property type="entry name" value="7TM_GPCR_Srx"/>
    <property type="match status" value="1"/>
</dbReference>
<dbReference type="InterPro" id="IPR017452">
    <property type="entry name" value="GPCR_Rhodpsn_7TM"/>
</dbReference>
<reference evidence="9" key="1">
    <citation type="submission" date="2016-06" db="UniProtKB">
        <authorList>
            <consortium name="WormBaseParasite"/>
        </authorList>
    </citation>
    <scope>IDENTIFICATION</scope>
</reference>
<dbReference type="GO" id="GO:0016020">
    <property type="term" value="C:membrane"/>
    <property type="evidence" value="ECO:0007669"/>
    <property type="project" value="UniProtKB-SubCell"/>
</dbReference>
<evidence type="ECO:0000256" key="3">
    <source>
        <dbReference type="ARBA" id="ARBA00022989"/>
    </source>
</evidence>
<dbReference type="EMBL" id="UZAJ01005423">
    <property type="protein sequence ID" value="VDO44968.1"/>
    <property type="molecule type" value="Genomic_DNA"/>
</dbReference>
<gene>
    <name evidence="7" type="ORF">OFLC_LOCUS5970</name>
</gene>
<dbReference type="PROSITE" id="PS50262">
    <property type="entry name" value="G_PROTEIN_RECEP_F1_2"/>
    <property type="match status" value="1"/>
</dbReference>
<feature type="transmembrane region" description="Helical" evidence="5">
    <location>
        <begin position="56"/>
        <end position="72"/>
    </location>
</feature>